<gene>
    <name evidence="1" type="ORF">GCM10011349_42790</name>
</gene>
<name>A0ABQ2JZR9_9SPHN</name>
<evidence type="ECO:0008006" key="3">
    <source>
        <dbReference type="Google" id="ProtNLM"/>
    </source>
</evidence>
<reference evidence="2" key="1">
    <citation type="journal article" date="2019" name="Int. J. Syst. Evol. Microbiol.">
        <title>The Global Catalogue of Microorganisms (GCM) 10K type strain sequencing project: providing services to taxonomists for standard genome sequencing and annotation.</title>
        <authorList>
            <consortium name="The Broad Institute Genomics Platform"/>
            <consortium name="The Broad Institute Genome Sequencing Center for Infectious Disease"/>
            <person name="Wu L."/>
            <person name="Ma J."/>
        </authorList>
    </citation>
    <scope>NUCLEOTIDE SEQUENCE [LARGE SCALE GENOMIC DNA]</scope>
    <source>
        <strain evidence="2">CGMCC 1.6784</strain>
    </source>
</reference>
<dbReference type="RefSeq" id="WP_229710634.1">
    <property type="nucleotide sequence ID" value="NZ_BMLK01000033.1"/>
</dbReference>
<sequence length="88" mass="9296">MDGLSREQRLQIMVTAEELQAIDDWRFARRMPTRAAAVRELLKRGLAADGFSQAQAGEKSQNFGVIRGGAAKAAGKTGPDGSGGQPPA</sequence>
<organism evidence="1 2">
    <name type="scientific">Novosphingobium indicum</name>
    <dbReference type="NCBI Taxonomy" id="462949"/>
    <lineage>
        <taxon>Bacteria</taxon>
        <taxon>Pseudomonadati</taxon>
        <taxon>Pseudomonadota</taxon>
        <taxon>Alphaproteobacteria</taxon>
        <taxon>Sphingomonadales</taxon>
        <taxon>Sphingomonadaceae</taxon>
        <taxon>Novosphingobium</taxon>
    </lineage>
</organism>
<dbReference type="Proteomes" id="UP000605099">
    <property type="component" value="Unassembled WGS sequence"/>
</dbReference>
<accession>A0ABQ2JZR9</accession>
<keyword evidence="2" id="KW-1185">Reference proteome</keyword>
<evidence type="ECO:0000313" key="1">
    <source>
        <dbReference type="EMBL" id="GGN60824.1"/>
    </source>
</evidence>
<proteinExistence type="predicted"/>
<protein>
    <recommendedName>
        <fullName evidence="3">Ribbon-helix-helix protein CopG domain-containing protein</fullName>
    </recommendedName>
</protein>
<evidence type="ECO:0000313" key="2">
    <source>
        <dbReference type="Proteomes" id="UP000605099"/>
    </source>
</evidence>
<comment type="caution">
    <text evidence="1">The sequence shown here is derived from an EMBL/GenBank/DDBJ whole genome shotgun (WGS) entry which is preliminary data.</text>
</comment>
<dbReference type="EMBL" id="BMLK01000033">
    <property type="protein sequence ID" value="GGN60824.1"/>
    <property type="molecule type" value="Genomic_DNA"/>
</dbReference>